<dbReference type="GO" id="GO:0006635">
    <property type="term" value="P:fatty acid beta-oxidation"/>
    <property type="evidence" value="ECO:0007669"/>
    <property type="project" value="TreeGrafter"/>
</dbReference>
<dbReference type="EMBL" id="SEYY01001238">
    <property type="protein sequence ID" value="KAB7505422.1"/>
    <property type="molecule type" value="Genomic_DNA"/>
</dbReference>
<keyword evidence="3" id="KW-1185">Reference proteome</keyword>
<dbReference type="Proteomes" id="UP000326759">
    <property type="component" value="Unassembled WGS sequence"/>
</dbReference>
<organism evidence="2 3">
    <name type="scientific">Armadillidium nasatum</name>
    <dbReference type="NCBI Taxonomy" id="96803"/>
    <lineage>
        <taxon>Eukaryota</taxon>
        <taxon>Metazoa</taxon>
        <taxon>Ecdysozoa</taxon>
        <taxon>Arthropoda</taxon>
        <taxon>Crustacea</taxon>
        <taxon>Multicrustacea</taxon>
        <taxon>Malacostraca</taxon>
        <taxon>Eumalacostraca</taxon>
        <taxon>Peracarida</taxon>
        <taxon>Isopoda</taxon>
        <taxon>Oniscidea</taxon>
        <taxon>Crinocheta</taxon>
        <taxon>Armadillidiidae</taxon>
        <taxon>Armadillidium</taxon>
    </lineage>
</organism>
<dbReference type="PANTHER" id="PTHR11941:SF27">
    <property type="entry name" value="ETHYLMALONYL-COA DECARBOXYLASE"/>
    <property type="match status" value="1"/>
</dbReference>
<keyword evidence="1" id="KW-0456">Lyase</keyword>
<dbReference type="GO" id="GO:0005829">
    <property type="term" value="C:cytosol"/>
    <property type="evidence" value="ECO:0007669"/>
    <property type="project" value="TreeGrafter"/>
</dbReference>
<protein>
    <submittedName>
        <fullName evidence="2">Ethylmalonyl-CoA decarboxylase</fullName>
    </submittedName>
</protein>
<dbReference type="Gene3D" id="3.90.226.10">
    <property type="entry name" value="2-enoyl-CoA Hydratase, Chain A, domain 1"/>
    <property type="match status" value="1"/>
</dbReference>
<proteinExistence type="predicted"/>
<evidence type="ECO:0000256" key="1">
    <source>
        <dbReference type="ARBA" id="ARBA00023239"/>
    </source>
</evidence>
<name>A0A5N5TFV1_9CRUS</name>
<dbReference type="InterPro" id="IPR029045">
    <property type="entry name" value="ClpP/crotonase-like_dom_sf"/>
</dbReference>
<comment type="caution">
    <text evidence="2">The sequence shown here is derived from an EMBL/GenBank/DDBJ whole genome shotgun (WGS) entry which is preliminary data.</text>
</comment>
<reference evidence="2 3" key="1">
    <citation type="journal article" date="2019" name="PLoS Biol.">
        <title>Sex chromosomes control vertical transmission of feminizing Wolbachia symbionts in an isopod.</title>
        <authorList>
            <person name="Becking T."/>
            <person name="Chebbi M.A."/>
            <person name="Giraud I."/>
            <person name="Moumen B."/>
            <person name="Laverre T."/>
            <person name="Caubet Y."/>
            <person name="Peccoud J."/>
            <person name="Gilbert C."/>
            <person name="Cordaux R."/>
        </authorList>
    </citation>
    <scope>NUCLEOTIDE SEQUENCE [LARGE SCALE GENOMIC DNA]</scope>
    <source>
        <strain evidence="2">ANa2</strain>
        <tissue evidence="2">Whole body excluding digestive tract and cuticle</tissue>
    </source>
</reference>
<dbReference type="OrthoDB" id="448450at2759"/>
<dbReference type="PANTHER" id="PTHR11941">
    <property type="entry name" value="ENOYL-COA HYDRATASE-RELATED"/>
    <property type="match status" value="1"/>
</dbReference>
<dbReference type="GO" id="GO:0016829">
    <property type="term" value="F:lyase activity"/>
    <property type="evidence" value="ECO:0007669"/>
    <property type="project" value="UniProtKB-KW"/>
</dbReference>
<evidence type="ECO:0000313" key="2">
    <source>
        <dbReference type="EMBL" id="KAB7505422.1"/>
    </source>
</evidence>
<dbReference type="CDD" id="cd06558">
    <property type="entry name" value="crotonase-like"/>
    <property type="match status" value="1"/>
</dbReference>
<sequence length="165" mass="18148">MLSSRNYLIRVKYLFNNTKRGMASESLQEAREKLKLIGGGCIHLTKEEESGIAIVTLDNPSKKNALSGAMFIQLEEIINSLKLWDNGRGVILNSVGDTFCSGSDLSLKKEISSISGWMLSNYISYILNEFFSLPLVTVALINGRAMGGGAELSTSTGFSHFHHVW</sequence>
<dbReference type="Pfam" id="PF00378">
    <property type="entry name" value="ECH_1"/>
    <property type="match status" value="1"/>
</dbReference>
<dbReference type="SUPFAM" id="SSF52096">
    <property type="entry name" value="ClpP/crotonase"/>
    <property type="match status" value="1"/>
</dbReference>
<dbReference type="InterPro" id="IPR001753">
    <property type="entry name" value="Enoyl-CoA_hydra/iso"/>
</dbReference>
<accession>A0A5N5TFV1</accession>
<evidence type="ECO:0000313" key="3">
    <source>
        <dbReference type="Proteomes" id="UP000326759"/>
    </source>
</evidence>
<gene>
    <name evidence="2" type="primary">Echdc1</name>
    <name evidence="2" type="ORF">Anas_01662</name>
</gene>
<dbReference type="AlphaFoldDB" id="A0A5N5TFV1"/>